<dbReference type="AlphaFoldDB" id="A0A8H6HBH8"/>
<gene>
    <name evidence="2" type="ORF">DFP72DRAFT_858180</name>
</gene>
<protein>
    <submittedName>
        <fullName evidence="2">Uncharacterized protein</fullName>
    </submittedName>
</protein>
<evidence type="ECO:0000313" key="3">
    <source>
        <dbReference type="Proteomes" id="UP000521943"/>
    </source>
</evidence>
<feature type="compositionally biased region" description="Pro residues" evidence="1">
    <location>
        <begin position="88"/>
        <end position="104"/>
    </location>
</feature>
<dbReference type="Proteomes" id="UP000521943">
    <property type="component" value="Unassembled WGS sequence"/>
</dbReference>
<evidence type="ECO:0000313" key="2">
    <source>
        <dbReference type="EMBL" id="KAF6743923.1"/>
    </source>
</evidence>
<comment type="caution">
    <text evidence="2">The sequence shown here is derived from an EMBL/GenBank/DDBJ whole genome shotgun (WGS) entry which is preliminary data.</text>
</comment>
<feature type="region of interest" description="Disordered" evidence="1">
    <location>
        <begin position="1"/>
        <end position="126"/>
    </location>
</feature>
<name>A0A8H6HBH8_9AGAR</name>
<keyword evidence="3" id="KW-1185">Reference proteome</keyword>
<sequence>MSTAIRNVVPREFGRPSSKRTNQMKSGDKVLRRVIDRQNELKIGSATDERKQSAEDESTNASKETTHKHETTNESIPVPEHSVRRPPSTTPPPIHTTLYPPPSITSPTASSMKQGRQSAPSQSQVK</sequence>
<feature type="compositionally biased region" description="Polar residues" evidence="1">
    <location>
        <begin position="112"/>
        <end position="126"/>
    </location>
</feature>
<dbReference type="EMBL" id="JACGCI010000132">
    <property type="protein sequence ID" value="KAF6743923.1"/>
    <property type="molecule type" value="Genomic_DNA"/>
</dbReference>
<feature type="compositionally biased region" description="Basic and acidic residues" evidence="1">
    <location>
        <begin position="26"/>
        <end position="40"/>
    </location>
</feature>
<accession>A0A8H6HBH8</accession>
<reference evidence="2 3" key="1">
    <citation type="submission" date="2020-07" db="EMBL/GenBank/DDBJ databases">
        <title>Comparative genomics of pyrophilous fungi reveals a link between fire events and developmental genes.</title>
        <authorList>
            <consortium name="DOE Joint Genome Institute"/>
            <person name="Steindorff A.S."/>
            <person name="Carver A."/>
            <person name="Calhoun S."/>
            <person name="Stillman K."/>
            <person name="Liu H."/>
            <person name="Lipzen A."/>
            <person name="Pangilinan J."/>
            <person name="Labutti K."/>
            <person name="Bruns T.D."/>
            <person name="Grigoriev I.V."/>
        </authorList>
    </citation>
    <scope>NUCLEOTIDE SEQUENCE [LARGE SCALE GENOMIC DNA]</scope>
    <source>
        <strain evidence="2 3">CBS 144469</strain>
    </source>
</reference>
<organism evidence="2 3">
    <name type="scientific">Ephemerocybe angulata</name>
    <dbReference type="NCBI Taxonomy" id="980116"/>
    <lineage>
        <taxon>Eukaryota</taxon>
        <taxon>Fungi</taxon>
        <taxon>Dikarya</taxon>
        <taxon>Basidiomycota</taxon>
        <taxon>Agaricomycotina</taxon>
        <taxon>Agaricomycetes</taxon>
        <taxon>Agaricomycetidae</taxon>
        <taxon>Agaricales</taxon>
        <taxon>Agaricineae</taxon>
        <taxon>Psathyrellaceae</taxon>
        <taxon>Ephemerocybe</taxon>
    </lineage>
</organism>
<evidence type="ECO:0000256" key="1">
    <source>
        <dbReference type="SAM" id="MobiDB-lite"/>
    </source>
</evidence>
<proteinExistence type="predicted"/>